<evidence type="ECO:0000313" key="1">
    <source>
        <dbReference type="EMBL" id="KAK9102306.1"/>
    </source>
</evidence>
<organism evidence="1 2">
    <name type="scientific">Stephania japonica</name>
    <dbReference type="NCBI Taxonomy" id="461633"/>
    <lineage>
        <taxon>Eukaryota</taxon>
        <taxon>Viridiplantae</taxon>
        <taxon>Streptophyta</taxon>
        <taxon>Embryophyta</taxon>
        <taxon>Tracheophyta</taxon>
        <taxon>Spermatophyta</taxon>
        <taxon>Magnoliopsida</taxon>
        <taxon>Ranunculales</taxon>
        <taxon>Menispermaceae</taxon>
        <taxon>Menispermoideae</taxon>
        <taxon>Cissampelideae</taxon>
        <taxon>Stephania</taxon>
    </lineage>
</organism>
<sequence>MCDVFPLGARIDELSDSLVWSFRKTAGLKPAGNPYGGWERPDCELIYSQQNNPPNLRGKKCKIFDWLCTSKLVGEGEIETDDPMHLVDGISIGGGAYLVYVERVFEPNAFLWRNQNN</sequence>
<dbReference type="AlphaFoldDB" id="A0AAP0EZ14"/>
<evidence type="ECO:0000313" key="2">
    <source>
        <dbReference type="Proteomes" id="UP001417504"/>
    </source>
</evidence>
<name>A0AAP0EZ14_9MAGN</name>
<dbReference type="EMBL" id="JBBNAE010000008">
    <property type="protein sequence ID" value="KAK9102306.1"/>
    <property type="molecule type" value="Genomic_DNA"/>
</dbReference>
<dbReference type="Proteomes" id="UP001417504">
    <property type="component" value="Unassembled WGS sequence"/>
</dbReference>
<protein>
    <submittedName>
        <fullName evidence="1">Uncharacterized protein</fullName>
    </submittedName>
</protein>
<reference evidence="1 2" key="1">
    <citation type="submission" date="2024-01" db="EMBL/GenBank/DDBJ databases">
        <title>Genome assemblies of Stephania.</title>
        <authorList>
            <person name="Yang L."/>
        </authorList>
    </citation>
    <scope>NUCLEOTIDE SEQUENCE [LARGE SCALE GENOMIC DNA]</scope>
    <source>
        <strain evidence="1">QJT</strain>
        <tissue evidence="1">Leaf</tissue>
    </source>
</reference>
<keyword evidence="2" id="KW-1185">Reference proteome</keyword>
<gene>
    <name evidence="1" type="ORF">Sjap_019560</name>
</gene>
<proteinExistence type="predicted"/>
<accession>A0AAP0EZ14</accession>
<comment type="caution">
    <text evidence="1">The sequence shown here is derived from an EMBL/GenBank/DDBJ whole genome shotgun (WGS) entry which is preliminary data.</text>
</comment>